<accession>A5CCW3</accession>
<dbReference type="HOGENOM" id="CLU_2956093_0_0_5"/>
<sequence>MVIMPSISLKLTNSLLRKIKIPNEGTLIINDLDELSLKLRISWTVRKTWSVEKNLEKMG</sequence>
<dbReference type="AlphaFoldDB" id="A5CCW3"/>
<evidence type="ECO:0000313" key="1">
    <source>
        <dbReference type="EMBL" id="CAM79573.1"/>
    </source>
</evidence>
<name>A5CCW3_ORITB</name>
<evidence type="ECO:0000313" key="2">
    <source>
        <dbReference type="Proteomes" id="UP000001565"/>
    </source>
</evidence>
<organism evidence="1 2">
    <name type="scientific">Orientia tsutsugamushi (strain Boryong)</name>
    <name type="common">Rickettsia tsutsugamushi</name>
    <dbReference type="NCBI Taxonomy" id="357244"/>
    <lineage>
        <taxon>Bacteria</taxon>
        <taxon>Pseudomonadati</taxon>
        <taxon>Pseudomonadota</taxon>
        <taxon>Alphaproteobacteria</taxon>
        <taxon>Rickettsiales</taxon>
        <taxon>Rickettsiaceae</taxon>
        <taxon>Rickettsieae</taxon>
        <taxon>Orientia</taxon>
    </lineage>
</organism>
<dbReference type="KEGG" id="ots:OTBS_0507"/>
<protein>
    <submittedName>
        <fullName evidence="1">Uncharacterized protein</fullName>
    </submittedName>
</protein>
<gene>
    <name evidence="1" type="ordered locus">OTBS_0507</name>
</gene>
<dbReference type="EMBL" id="AM494475">
    <property type="protein sequence ID" value="CAM79573.1"/>
    <property type="molecule type" value="Genomic_DNA"/>
</dbReference>
<dbReference type="Proteomes" id="UP000001565">
    <property type="component" value="Chromosome"/>
</dbReference>
<proteinExistence type="predicted"/>
<reference evidence="1 2" key="1">
    <citation type="journal article" date="2007" name="Proc. Natl. Acad. Sci. U.S.A.">
        <title>The Orientia tsutsugamushi genome reveals massive proliferation of conjugative type IV secretion system and host-cell interaction genes.</title>
        <authorList>
            <person name="Cho N.-H."/>
            <person name="Kim H.-R."/>
            <person name="Lee J.-H."/>
            <person name="Kim S.-Y."/>
            <person name="Kim J."/>
            <person name="Cha S."/>
            <person name="Kim S.-Y."/>
            <person name="Darby A.C."/>
            <person name="Fuxelius H.-H."/>
            <person name="Yin J."/>
            <person name="Kim J.H."/>
            <person name="Kim J."/>
            <person name="Lee S.J."/>
            <person name="Koh Y.-S."/>
            <person name="Jang W.-J."/>
            <person name="Park K.-H."/>
            <person name="Andersson S.G.E."/>
            <person name="Choi M.-S."/>
            <person name="Kim I.-S."/>
        </authorList>
    </citation>
    <scope>NUCLEOTIDE SEQUENCE [LARGE SCALE GENOMIC DNA]</scope>
    <source>
        <strain evidence="1 2">Boryong</strain>
    </source>
</reference>